<sequence>MECLHCKGKMIRKTAPFGVDRHGYHMDWEAVPAWVCTQCGGSLFEEHEVEYIQMALRKLDHETTMLASKVA</sequence>
<protein>
    <submittedName>
        <fullName evidence="1">YgiT-type zinc finger domain-containing protein</fullName>
    </submittedName>
</protein>
<organism evidence="1">
    <name type="scientific">Candidatus Kentrum sp. DK</name>
    <dbReference type="NCBI Taxonomy" id="2126562"/>
    <lineage>
        <taxon>Bacteria</taxon>
        <taxon>Pseudomonadati</taxon>
        <taxon>Pseudomonadota</taxon>
        <taxon>Gammaproteobacteria</taxon>
        <taxon>Candidatus Kentrum</taxon>
    </lineage>
</organism>
<accession>A0A450S6G2</accession>
<dbReference type="Gene3D" id="3.10.20.860">
    <property type="match status" value="1"/>
</dbReference>
<evidence type="ECO:0000313" key="1">
    <source>
        <dbReference type="EMBL" id="VFJ47458.1"/>
    </source>
</evidence>
<dbReference type="InterPro" id="IPR022453">
    <property type="entry name" value="Znf_MqsA-type"/>
</dbReference>
<name>A0A450S6G2_9GAMM</name>
<dbReference type="AlphaFoldDB" id="A0A450S6G2"/>
<proteinExistence type="predicted"/>
<gene>
    <name evidence="1" type="ORF">BECKDK2373C_GA0170839_101834</name>
</gene>
<dbReference type="NCBIfam" id="TIGR03831">
    <property type="entry name" value="YgiT_finger"/>
    <property type="match status" value="1"/>
</dbReference>
<dbReference type="EMBL" id="CAADEY010000018">
    <property type="protein sequence ID" value="VFJ47458.1"/>
    <property type="molecule type" value="Genomic_DNA"/>
</dbReference>
<reference evidence="1" key="1">
    <citation type="submission" date="2019-02" db="EMBL/GenBank/DDBJ databases">
        <authorList>
            <person name="Gruber-Vodicka R. H."/>
            <person name="Seah K. B. B."/>
        </authorList>
    </citation>
    <scope>NUCLEOTIDE SEQUENCE</scope>
    <source>
        <strain evidence="1">BECK_DK161</strain>
    </source>
</reference>